<evidence type="ECO:0000313" key="3">
    <source>
        <dbReference type="WBParaSite" id="nRc.2.0.1.t03493-RA"/>
    </source>
</evidence>
<sequence length="129" mass="14809">MGWSGHRGPSIKSLVKLAVEKIRTRYGQARAESSIKHQHTNNNFTICRSPKRIAFIGQSIKFSDKDDDDEDESLSEDEEELSLEDEEELSLEDEDELSLEDEEELLLSDEEDDFLLILLLLLLDELLSL</sequence>
<organism evidence="2 3">
    <name type="scientific">Romanomermis culicivorax</name>
    <name type="common">Nematode worm</name>
    <dbReference type="NCBI Taxonomy" id="13658"/>
    <lineage>
        <taxon>Eukaryota</taxon>
        <taxon>Metazoa</taxon>
        <taxon>Ecdysozoa</taxon>
        <taxon>Nematoda</taxon>
        <taxon>Enoplea</taxon>
        <taxon>Dorylaimia</taxon>
        <taxon>Mermithida</taxon>
        <taxon>Mermithoidea</taxon>
        <taxon>Mermithidae</taxon>
        <taxon>Romanomermis</taxon>
    </lineage>
</organism>
<evidence type="ECO:0000313" key="2">
    <source>
        <dbReference type="Proteomes" id="UP000887565"/>
    </source>
</evidence>
<dbReference type="WBParaSite" id="nRc.2.0.1.t03493-RA">
    <property type="protein sequence ID" value="nRc.2.0.1.t03493-RA"/>
    <property type="gene ID" value="nRc.2.0.1.g03493"/>
</dbReference>
<name>A0A915HNH3_ROMCU</name>
<dbReference type="AlphaFoldDB" id="A0A915HNH3"/>
<dbReference type="Proteomes" id="UP000887565">
    <property type="component" value="Unplaced"/>
</dbReference>
<accession>A0A915HNH3</accession>
<feature type="compositionally biased region" description="Acidic residues" evidence="1">
    <location>
        <begin position="65"/>
        <end position="102"/>
    </location>
</feature>
<keyword evidence="2" id="KW-1185">Reference proteome</keyword>
<protein>
    <submittedName>
        <fullName evidence="3">Uncharacterized protein</fullName>
    </submittedName>
</protein>
<reference evidence="3" key="1">
    <citation type="submission" date="2022-11" db="UniProtKB">
        <authorList>
            <consortium name="WormBaseParasite"/>
        </authorList>
    </citation>
    <scope>IDENTIFICATION</scope>
</reference>
<feature type="region of interest" description="Disordered" evidence="1">
    <location>
        <begin position="62"/>
        <end position="102"/>
    </location>
</feature>
<proteinExistence type="predicted"/>
<evidence type="ECO:0000256" key="1">
    <source>
        <dbReference type="SAM" id="MobiDB-lite"/>
    </source>
</evidence>